<gene>
    <name evidence="2" type="ORF">SANBI_003456</name>
</gene>
<evidence type="ECO:0000313" key="2">
    <source>
        <dbReference type="EMBL" id="WPF82123.1"/>
    </source>
</evidence>
<dbReference type="Proteomes" id="UP001304340">
    <property type="component" value="Chromosome"/>
</dbReference>
<reference evidence="3" key="1">
    <citation type="submission" date="2023-11" db="EMBL/GenBank/DDBJ databases">
        <authorList>
            <person name="Helweg L.P."/>
            <person name="Kiel A."/>
            <person name="Hitz F."/>
            <person name="Ruckert-Reed C."/>
            <person name="Busche T."/>
            <person name="Kaltschmidt B."/>
            <person name="Kaltschmidt C."/>
        </authorList>
    </citation>
    <scope>NUCLEOTIDE SEQUENCE [LARGE SCALE GENOMIC DNA]</scope>
    <source>
        <strain evidence="3">4.1</strain>
    </source>
</reference>
<dbReference type="RefSeq" id="WP_056127218.1">
    <property type="nucleotide sequence ID" value="NZ_CP138359.1"/>
</dbReference>
<name>A0AAF0Z8J6_9MICO</name>
<proteinExistence type="predicted"/>
<dbReference type="KEGG" id="sbil:SANBI_003456"/>
<sequence>MTDEQDLPPEDGPRPELVPLPGSSEHPIADLYVRHLLAVDEDVDPSEIEALALSRFPATRWETPPEVVQTKAGRGSRGSEVHDRLVPGTLRTSRHTTISGPYAPASDDGTALGFDGPVGMVYEVLCPRERGAAPFQGGGDRDGLARVYSEAFPIREEARVASWLVAVARRLCGAVRFDLGATEPRFVVPDPAVSVDLTVYSDVWLSPDAALAVCAQADGSARLASTGTPWQGPPQTAGTVPVEPDGPLTPEQLAALHARAEDADIAALTGPRTLSAYAVEVDLGDDGLVSVEVSGVEQLPLVLRGLEWAVDGAIAYQVRWTPDDLVDWQRELPSFEHRVSRTRAAGVVAALTRAVHVAVGGEIVDQDEFLVEPDDV</sequence>
<dbReference type="AlphaFoldDB" id="A0AAF0Z8J6"/>
<organism evidence="2 3">
    <name type="scientific">Sanguibacter biliveldensis</name>
    <dbReference type="NCBI Taxonomy" id="3030830"/>
    <lineage>
        <taxon>Bacteria</taxon>
        <taxon>Bacillati</taxon>
        <taxon>Actinomycetota</taxon>
        <taxon>Actinomycetes</taxon>
        <taxon>Micrococcales</taxon>
        <taxon>Sanguibacteraceae</taxon>
        <taxon>Sanguibacter</taxon>
    </lineage>
</organism>
<accession>A0AAF0Z8J6</accession>
<keyword evidence="3" id="KW-1185">Reference proteome</keyword>
<evidence type="ECO:0000256" key="1">
    <source>
        <dbReference type="SAM" id="MobiDB-lite"/>
    </source>
</evidence>
<protein>
    <submittedName>
        <fullName evidence="2">Uncharacterized protein</fullName>
    </submittedName>
</protein>
<dbReference type="EMBL" id="CP138359">
    <property type="protein sequence ID" value="WPF82123.1"/>
    <property type="molecule type" value="Genomic_DNA"/>
</dbReference>
<feature type="region of interest" description="Disordered" evidence="1">
    <location>
        <begin position="1"/>
        <end position="25"/>
    </location>
</feature>
<evidence type="ECO:0000313" key="3">
    <source>
        <dbReference type="Proteomes" id="UP001304340"/>
    </source>
</evidence>